<dbReference type="InterPro" id="IPR039422">
    <property type="entry name" value="MarR/SlyA-like"/>
</dbReference>
<dbReference type="EMBL" id="FUYX01000010">
    <property type="protein sequence ID" value="SKC01514.1"/>
    <property type="molecule type" value="Genomic_DNA"/>
</dbReference>
<evidence type="ECO:0000313" key="2">
    <source>
        <dbReference type="EMBL" id="SKC01514.1"/>
    </source>
</evidence>
<dbReference type="GO" id="GO:0003677">
    <property type="term" value="F:DNA binding"/>
    <property type="evidence" value="ECO:0007669"/>
    <property type="project" value="UniProtKB-KW"/>
</dbReference>
<dbReference type="GO" id="GO:0006950">
    <property type="term" value="P:response to stress"/>
    <property type="evidence" value="ECO:0007669"/>
    <property type="project" value="TreeGrafter"/>
</dbReference>
<dbReference type="GO" id="GO:0003700">
    <property type="term" value="F:DNA-binding transcription factor activity"/>
    <property type="evidence" value="ECO:0007669"/>
    <property type="project" value="InterPro"/>
</dbReference>
<reference evidence="2 3" key="1">
    <citation type="submission" date="2017-02" db="EMBL/GenBank/DDBJ databases">
        <authorList>
            <person name="Peterson S.W."/>
        </authorList>
    </citation>
    <scope>NUCLEOTIDE SEQUENCE [LARGE SCALE GENOMIC DNA]</scope>
    <source>
        <strain evidence="2 3">DSM 9653</strain>
    </source>
</reference>
<dbReference type="PROSITE" id="PS50995">
    <property type="entry name" value="HTH_MARR_2"/>
    <property type="match status" value="1"/>
</dbReference>
<gene>
    <name evidence="2" type="ORF">SAMN05660750_03665</name>
</gene>
<dbReference type="InterPro" id="IPR000835">
    <property type="entry name" value="HTH_MarR-typ"/>
</dbReference>
<dbReference type="Pfam" id="PF12802">
    <property type="entry name" value="MarR_2"/>
    <property type="match status" value="1"/>
</dbReference>
<protein>
    <submittedName>
        <fullName evidence="2">DNA-binding transcriptional regulator, MarR family</fullName>
    </submittedName>
</protein>
<name>A0A1T5FZQ3_9HYPH</name>
<dbReference type="Gene3D" id="1.10.10.10">
    <property type="entry name" value="Winged helix-like DNA-binding domain superfamily/Winged helix DNA-binding domain"/>
    <property type="match status" value="1"/>
</dbReference>
<dbReference type="AlphaFoldDB" id="A0A1T5FZQ3"/>
<accession>A0A1T5FZQ3</accession>
<dbReference type="PANTHER" id="PTHR33164:SF43">
    <property type="entry name" value="HTH-TYPE TRANSCRIPTIONAL REPRESSOR YETL"/>
    <property type="match status" value="1"/>
</dbReference>
<proteinExistence type="predicted"/>
<dbReference type="PANTHER" id="PTHR33164">
    <property type="entry name" value="TRANSCRIPTIONAL REGULATOR, MARR FAMILY"/>
    <property type="match status" value="1"/>
</dbReference>
<dbReference type="InterPro" id="IPR036388">
    <property type="entry name" value="WH-like_DNA-bd_sf"/>
</dbReference>
<dbReference type="Proteomes" id="UP000190130">
    <property type="component" value="Unassembled WGS sequence"/>
</dbReference>
<evidence type="ECO:0000259" key="1">
    <source>
        <dbReference type="PROSITE" id="PS50995"/>
    </source>
</evidence>
<dbReference type="SUPFAM" id="SSF46785">
    <property type="entry name" value="Winged helix' DNA-binding domain"/>
    <property type="match status" value="1"/>
</dbReference>
<dbReference type="OrthoDB" id="5511415at2"/>
<keyword evidence="2" id="KW-0238">DNA-binding</keyword>
<evidence type="ECO:0000313" key="3">
    <source>
        <dbReference type="Proteomes" id="UP000190130"/>
    </source>
</evidence>
<feature type="domain" description="HTH marR-type" evidence="1">
    <location>
        <begin position="73"/>
        <end position="204"/>
    </location>
</feature>
<dbReference type="InterPro" id="IPR036390">
    <property type="entry name" value="WH_DNA-bd_sf"/>
</dbReference>
<sequence>MFSDRARIDSRVDGVSSTNTVILIRPRHKALGYFLSNGRCLPWARRCLASLLLTICFHDNMLSSMTAEINDAIQGLVLRIFRLDDALKAAANRISEPAGQTGARWQVLNALDDGPKTVAEIARLKNGTRQGVQRIVNELVADGATTTNENPKHRRYPLICLTSQGRAALETIRSERERWTTAVSAALGHEVDPAVLRFLDRFRAAVETTLSNR</sequence>
<organism evidence="2 3">
    <name type="scientific">Bosea thiooxidans</name>
    <dbReference type="NCBI Taxonomy" id="53254"/>
    <lineage>
        <taxon>Bacteria</taxon>
        <taxon>Pseudomonadati</taxon>
        <taxon>Pseudomonadota</taxon>
        <taxon>Alphaproteobacteria</taxon>
        <taxon>Hyphomicrobiales</taxon>
        <taxon>Boseaceae</taxon>
        <taxon>Bosea</taxon>
    </lineage>
</organism>